<name>D1QNE1_9BACT</name>
<evidence type="ECO:0000313" key="2">
    <source>
        <dbReference type="Proteomes" id="UP000004079"/>
    </source>
</evidence>
<protein>
    <submittedName>
        <fullName evidence="1">Uncharacterized protein</fullName>
    </submittedName>
</protein>
<sequence>MFTVVFVKSVNSKQKAFSFQIGAVFTVLQHIDSQMVIKSKLNYGE</sequence>
<dbReference type="AlphaFoldDB" id="D1QNE1"/>
<organism evidence="1 2">
    <name type="scientific">Segatella oris F0302</name>
    <dbReference type="NCBI Taxonomy" id="649760"/>
    <lineage>
        <taxon>Bacteria</taxon>
        <taxon>Pseudomonadati</taxon>
        <taxon>Bacteroidota</taxon>
        <taxon>Bacteroidia</taxon>
        <taxon>Bacteroidales</taxon>
        <taxon>Prevotellaceae</taxon>
        <taxon>Segatella</taxon>
    </lineage>
</organism>
<dbReference type="STRING" id="649760.HMPREF0971_00477"/>
<evidence type="ECO:0000313" key="1">
    <source>
        <dbReference type="EMBL" id="EFB33198.1"/>
    </source>
</evidence>
<proteinExistence type="predicted"/>
<dbReference type="Proteomes" id="UP000004079">
    <property type="component" value="Unassembled WGS sequence"/>
</dbReference>
<reference evidence="1 2" key="1">
    <citation type="submission" date="2009-11" db="EMBL/GenBank/DDBJ databases">
        <authorList>
            <person name="Weinstock G."/>
            <person name="Sodergren E."/>
            <person name="Clifton S."/>
            <person name="Fulton L."/>
            <person name="Fulton B."/>
            <person name="Courtney L."/>
            <person name="Fronick C."/>
            <person name="Harrison M."/>
            <person name="Strong C."/>
            <person name="Farmer C."/>
            <person name="Delahaunty K."/>
            <person name="Markovic C."/>
            <person name="Hall O."/>
            <person name="Minx P."/>
            <person name="Tomlinson C."/>
            <person name="Mitreva M."/>
            <person name="Nelson J."/>
            <person name="Hou S."/>
            <person name="Wollam A."/>
            <person name="Pepin K.H."/>
            <person name="Johnson M."/>
            <person name="Bhonagiri V."/>
            <person name="Nash W.E."/>
            <person name="Warren W."/>
            <person name="Chinwalla A."/>
            <person name="Mardis E.R."/>
            <person name="Wilson R.K."/>
        </authorList>
    </citation>
    <scope>NUCLEOTIDE SEQUENCE [LARGE SCALE GENOMIC DNA]</scope>
    <source>
        <strain evidence="1 2">F0302</strain>
    </source>
</reference>
<dbReference type="EMBL" id="ACUZ02000004">
    <property type="protein sequence ID" value="EFB33198.1"/>
    <property type="molecule type" value="Genomic_DNA"/>
</dbReference>
<accession>D1QNE1</accession>
<comment type="caution">
    <text evidence="1">The sequence shown here is derived from an EMBL/GenBank/DDBJ whole genome shotgun (WGS) entry which is preliminary data.</text>
</comment>
<gene>
    <name evidence="1" type="ORF">HMPREF0971_00477</name>
</gene>
<dbReference type="HOGENOM" id="CLU_3203574_0_0_10"/>